<reference evidence="3 4" key="1">
    <citation type="submission" date="2016-10" db="EMBL/GenBank/DDBJ databases">
        <authorList>
            <person name="de Groot N.N."/>
        </authorList>
    </citation>
    <scope>NUCLEOTIDE SEQUENCE [LARGE SCALE GENOMIC DNA]</scope>
    <source>
        <strain evidence="3 4">DSM 43794</strain>
    </source>
</reference>
<name>A0A1H1D2H7_9ACTN</name>
<gene>
    <name evidence="3" type="ORF">SAMN04489764_1786</name>
</gene>
<dbReference type="AlphaFoldDB" id="A0A1H1D2H7"/>
<proteinExistence type="predicted"/>
<keyword evidence="2" id="KW-1133">Transmembrane helix</keyword>
<feature type="region of interest" description="Disordered" evidence="1">
    <location>
        <begin position="42"/>
        <end position="66"/>
    </location>
</feature>
<feature type="region of interest" description="Disordered" evidence="1">
    <location>
        <begin position="110"/>
        <end position="161"/>
    </location>
</feature>
<feature type="compositionally biased region" description="Polar residues" evidence="1">
    <location>
        <begin position="115"/>
        <end position="147"/>
    </location>
</feature>
<keyword evidence="2" id="KW-0472">Membrane</keyword>
<evidence type="ECO:0000313" key="4">
    <source>
        <dbReference type="Proteomes" id="UP000217103"/>
    </source>
</evidence>
<keyword evidence="4" id="KW-1185">Reference proteome</keyword>
<sequence length="352" mass="38317">MSMPFQPIPCTRCGQPVQPDPQAHGMWVDRWNGRYCGGDQRFPHQVPNAAGPLPPHQAPNAAAPFPTPPVPHAAPAKRTTAVWVVAGSALAVIVLIAVVAGVFLLRPGPGKPTAAGTSERSPQPVESSAVPRQQESQLPQSRQTEAEQTAPPYAPVPCDPKRPFGHRCFPPSTTGAEFLERIRKAENWICYRKGEKNRAGYETSRAECEAFNNKDRPYTLKASIGYDTDILQDDGPMQKVVISASTSGKNGGATVKETADFAVRVFDIALTHLWPDNEQLRTEAKQAFEKVHALCAKDVRPEDPVQMPSGYVVSCDPPVAIIINDAKGVPVTTRSYIIHLRAPYVYEVSNTD</sequence>
<keyword evidence="2" id="KW-0812">Transmembrane</keyword>
<dbReference type="EMBL" id="FNKK01000002">
    <property type="protein sequence ID" value="SDQ70630.1"/>
    <property type="molecule type" value="Genomic_DNA"/>
</dbReference>
<evidence type="ECO:0000256" key="1">
    <source>
        <dbReference type="SAM" id="MobiDB-lite"/>
    </source>
</evidence>
<evidence type="ECO:0000256" key="2">
    <source>
        <dbReference type="SAM" id="Phobius"/>
    </source>
</evidence>
<accession>A0A1H1D2H7</accession>
<protein>
    <submittedName>
        <fullName evidence="3">Uncharacterized protein</fullName>
    </submittedName>
</protein>
<dbReference type="OrthoDB" id="3532023at2"/>
<feature type="transmembrane region" description="Helical" evidence="2">
    <location>
        <begin position="81"/>
        <end position="105"/>
    </location>
</feature>
<dbReference type="RefSeq" id="WP_093258595.1">
    <property type="nucleotide sequence ID" value="NZ_FNKK01000002.1"/>
</dbReference>
<dbReference type="Proteomes" id="UP000217103">
    <property type="component" value="Unassembled WGS sequence"/>
</dbReference>
<evidence type="ECO:0000313" key="3">
    <source>
        <dbReference type="EMBL" id="SDQ70630.1"/>
    </source>
</evidence>
<organism evidence="3 4">
    <name type="scientific">Thermostaphylospora chromogena</name>
    <dbReference type="NCBI Taxonomy" id="35622"/>
    <lineage>
        <taxon>Bacteria</taxon>
        <taxon>Bacillati</taxon>
        <taxon>Actinomycetota</taxon>
        <taxon>Actinomycetes</taxon>
        <taxon>Streptosporangiales</taxon>
        <taxon>Thermomonosporaceae</taxon>
        <taxon>Thermostaphylospora</taxon>
    </lineage>
</organism>